<dbReference type="KEGG" id="sawl:NGM29_16865"/>
<dbReference type="GO" id="GO:0009307">
    <property type="term" value="P:DNA restriction-modification system"/>
    <property type="evidence" value="ECO:0007669"/>
    <property type="project" value="UniProtKB-KW"/>
</dbReference>
<dbReference type="RefSeq" id="WP_254157861.1">
    <property type="nucleotide sequence ID" value="NZ_CP100355.1"/>
</dbReference>
<dbReference type="Pfam" id="PF01420">
    <property type="entry name" value="Methylase_S"/>
    <property type="match status" value="2"/>
</dbReference>
<evidence type="ECO:0000313" key="5">
    <source>
        <dbReference type="EMBL" id="UTF53417.1"/>
    </source>
</evidence>
<evidence type="ECO:0000256" key="3">
    <source>
        <dbReference type="ARBA" id="ARBA00023125"/>
    </source>
</evidence>
<evidence type="ECO:0000256" key="2">
    <source>
        <dbReference type="ARBA" id="ARBA00022747"/>
    </source>
</evidence>
<keyword evidence="5" id="KW-0378">Hydrolase</keyword>
<gene>
    <name evidence="5" type="ORF">NGM29_16865</name>
</gene>
<dbReference type="GO" id="GO:0003677">
    <property type="term" value="F:DNA binding"/>
    <property type="evidence" value="ECO:0007669"/>
    <property type="project" value="UniProtKB-KW"/>
</dbReference>
<dbReference type="Gene3D" id="3.90.220.20">
    <property type="entry name" value="DNA methylase specificity domains"/>
    <property type="match status" value="2"/>
</dbReference>
<dbReference type="AlphaFoldDB" id="A0A9E7N817"/>
<dbReference type="GO" id="GO:0016787">
    <property type="term" value="F:hydrolase activity"/>
    <property type="evidence" value="ECO:0007669"/>
    <property type="project" value="UniProtKB-KW"/>
</dbReference>
<feature type="domain" description="Type I restriction modification DNA specificity" evidence="4">
    <location>
        <begin position="251"/>
        <end position="420"/>
    </location>
</feature>
<keyword evidence="5" id="KW-0255">Endonuclease</keyword>
<dbReference type="GeneID" id="73291753"/>
<sequence length="457" mass="51531">MSDDQLTLEAVADDDSEGVSATANVPQAAHIEHVAFGDLPEDWTWEKSEDHLEYIRSGISKSQNKDGDGIPVSRIETIADGVVNHEKVGYIENNQTYNKDQLKPGDLLFSNINSREQIGKTAIYRGEKLLYHGMNLLRIRYTSEAFNPFFAYYVYDSPMAQDVFFRMSKAAVGQSSINQSQMERFFLPQPPLKEQREIAAVLYTVDQVIQKTEEIISGYRRVKKGLGQNLLQRGVCEHELVETDSIFGKLPKDWSLERLVDITEIVGRTEPPTGVDKYWGGDIPWATPEDIRSLDGPTIAETEQTVTQAALEEVSSNLVPPESVLLTTRATVGLCAVNEVEVTTSRAFKDLIPGERLDTWYLYYRISTMEDYLNRLGWGSTFTEVIKPVLENVTIPVPPLEEQKEIGEHLRSIDYCITENIKVQNQYRNLKEGLMQDLLAGKVRTTDTNIEVAGEIA</sequence>
<dbReference type="InterPro" id="IPR044946">
    <property type="entry name" value="Restrct_endonuc_typeI_TRD_sf"/>
</dbReference>
<keyword evidence="5" id="KW-0540">Nuclease</keyword>
<evidence type="ECO:0000256" key="1">
    <source>
        <dbReference type="ARBA" id="ARBA00010923"/>
    </source>
</evidence>
<feature type="domain" description="Type I restriction modification DNA specificity" evidence="4">
    <location>
        <begin position="47"/>
        <end position="214"/>
    </location>
</feature>
<dbReference type="CDD" id="cd17522">
    <property type="entry name" value="RMtype1_S_MjaORF1531P-TRD1-CR1_like"/>
    <property type="match status" value="1"/>
</dbReference>
<keyword evidence="6" id="KW-1185">Reference proteome</keyword>
<dbReference type="EC" id="3.1.21.-" evidence="5"/>
<keyword evidence="2" id="KW-0680">Restriction system</keyword>
<evidence type="ECO:0000259" key="4">
    <source>
        <dbReference type="Pfam" id="PF01420"/>
    </source>
</evidence>
<evidence type="ECO:0000313" key="6">
    <source>
        <dbReference type="Proteomes" id="UP001056855"/>
    </source>
</evidence>
<dbReference type="InterPro" id="IPR052021">
    <property type="entry name" value="Type-I_RS_S_subunit"/>
</dbReference>
<protein>
    <submittedName>
        <fullName evidence="5">Restriction endonuclease subunit S</fullName>
        <ecNumber evidence="5">3.1.21.-</ecNumber>
    </submittedName>
</protein>
<reference evidence="5" key="1">
    <citation type="submission" date="2022-06" db="EMBL/GenBank/DDBJ databases">
        <title>Diverse halophilic archaea isolated from saline environments.</title>
        <authorList>
            <person name="Cui H.-L."/>
        </authorList>
    </citation>
    <scope>NUCLEOTIDE SEQUENCE</scope>
    <source>
        <strain evidence="5">WLHS1</strain>
    </source>
</reference>
<dbReference type="Proteomes" id="UP001056855">
    <property type="component" value="Chromosome"/>
</dbReference>
<dbReference type="InterPro" id="IPR000055">
    <property type="entry name" value="Restrct_endonuc_typeI_TRD"/>
</dbReference>
<dbReference type="PANTHER" id="PTHR30408:SF12">
    <property type="entry name" value="TYPE I RESTRICTION ENZYME MJAVIII SPECIFICITY SUBUNIT"/>
    <property type="match status" value="1"/>
</dbReference>
<dbReference type="GO" id="GO:0004519">
    <property type="term" value="F:endonuclease activity"/>
    <property type="evidence" value="ECO:0007669"/>
    <property type="project" value="UniProtKB-KW"/>
</dbReference>
<dbReference type="EMBL" id="CP100355">
    <property type="protein sequence ID" value="UTF53417.1"/>
    <property type="molecule type" value="Genomic_DNA"/>
</dbReference>
<keyword evidence="3" id="KW-0238">DNA-binding</keyword>
<dbReference type="REBASE" id="642078">
    <property type="entry name" value="S.SspWLHS1ORF16870P"/>
</dbReference>
<organism evidence="5 6">
    <name type="scientific">Natronosalvus rutilus</name>
    <dbReference type="NCBI Taxonomy" id="2953753"/>
    <lineage>
        <taxon>Archaea</taxon>
        <taxon>Methanobacteriati</taxon>
        <taxon>Methanobacteriota</taxon>
        <taxon>Stenosarchaea group</taxon>
        <taxon>Halobacteria</taxon>
        <taxon>Halobacteriales</taxon>
        <taxon>Natrialbaceae</taxon>
        <taxon>Natronosalvus</taxon>
    </lineage>
</organism>
<proteinExistence type="inferred from homology"/>
<comment type="similarity">
    <text evidence="1">Belongs to the type-I restriction system S methylase family.</text>
</comment>
<dbReference type="Gene3D" id="1.10.287.1120">
    <property type="entry name" value="Bipartite methylase S protein"/>
    <property type="match status" value="1"/>
</dbReference>
<accession>A0A9E7N817</accession>
<name>A0A9E7N817_9EURY</name>
<dbReference type="PANTHER" id="PTHR30408">
    <property type="entry name" value="TYPE-1 RESTRICTION ENZYME ECOKI SPECIFICITY PROTEIN"/>
    <property type="match status" value="1"/>
</dbReference>
<dbReference type="SUPFAM" id="SSF116734">
    <property type="entry name" value="DNA methylase specificity domain"/>
    <property type="match status" value="2"/>
</dbReference>